<feature type="domain" description="Laminin G" evidence="4">
    <location>
        <begin position="491"/>
        <end position="663"/>
    </location>
</feature>
<feature type="disulfide bond" evidence="2">
    <location>
        <begin position="441"/>
        <end position="450"/>
    </location>
</feature>
<dbReference type="Pfam" id="PF00008">
    <property type="entry name" value="EGF"/>
    <property type="match status" value="1"/>
</dbReference>
<keyword evidence="7" id="KW-1185">Reference proteome</keyword>
<organism evidence="6 7">
    <name type="scientific">Heterodera schachtii</name>
    <name type="common">Sugarbeet cyst nematode worm</name>
    <name type="synonym">Tylenchus schachtii</name>
    <dbReference type="NCBI Taxonomy" id="97005"/>
    <lineage>
        <taxon>Eukaryota</taxon>
        <taxon>Metazoa</taxon>
        <taxon>Ecdysozoa</taxon>
        <taxon>Nematoda</taxon>
        <taxon>Chromadorea</taxon>
        <taxon>Rhabditida</taxon>
        <taxon>Tylenchina</taxon>
        <taxon>Tylenchomorpha</taxon>
        <taxon>Tylenchoidea</taxon>
        <taxon>Heteroderidae</taxon>
        <taxon>Heteroderinae</taxon>
        <taxon>Heterodera</taxon>
    </lineage>
</organism>
<comment type="caution">
    <text evidence="6">The sequence shown here is derived from an EMBL/GenBank/DDBJ whole genome shotgun (WGS) entry which is preliminary data.</text>
</comment>
<feature type="region of interest" description="Disordered" evidence="3">
    <location>
        <begin position="1157"/>
        <end position="1274"/>
    </location>
</feature>
<feature type="domain" description="EGF-like" evidence="5">
    <location>
        <begin position="411"/>
        <end position="451"/>
    </location>
</feature>
<dbReference type="PANTHER" id="PTHR15036:SF49">
    <property type="entry name" value="AXOTACTIN"/>
    <property type="match status" value="1"/>
</dbReference>
<dbReference type="SMART" id="SM00179">
    <property type="entry name" value="EGF_CA"/>
    <property type="match status" value="2"/>
</dbReference>
<evidence type="ECO:0000256" key="3">
    <source>
        <dbReference type="SAM" id="MobiDB-lite"/>
    </source>
</evidence>
<dbReference type="PROSITE" id="PS00010">
    <property type="entry name" value="ASX_HYDROXYL"/>
    <property type="match status" value="2"/>
</dbReference>
<dbReference type="SMART" id="SM00181">
    <property type="entry name" value="EGF"/>
    <property type="match status" value="2"/>
</dbReference>
<feature type="compositionally biased region" description="Low complexity" evidence="3">
    <location>
        <begin position="991"/>
        <end position="1010"/>
    </location>
</feature>
<dbReference type="PROSITE" id="PS00022">
    <property type="entry name" value="EGF_1"/>
    <property type="match status" value="1"/>
</dbReference>
<feature type="compositionally biased region" description="Basic and acidic residues" evidence="3">
    <location>
        <begin position="1025"/>
        <end position="1038"/>
    </location>
</feature>
<protein>
    <submittedName>
        <fullName evidence="6">Uncharacterized protein</fullName>
    </submittedName>
</protein>
<dbReference type="EMBL" id="JBICCN010000405">
    <property type="protein sequence ID" value="KAL3070802.1"/>
    <property type="molecule type" value="Genomic_DNA"/>
</dbReference>
<dbReference type="CDD" id="cd00110">
    <property type="entry name" value="LamG"/>
    <property type="match status" value="2"/>
</dbReference>
<sequence length="1274" mass="140970">MFHNWDKAGYFVQIGANSSDQQQMKQFTTGGGGGTEVPIRVNDDDWYQLRLWSTRTRGTAIELWHPETGYLLARHLLRSEHKLSQVLTTRICQQRGDNTAPFVGCLRAVALNGAELVSADDHQARAINVQPGCHRQQQCVPSSSLALFRDILSAQQQPCANGGVCVDPWDRFMCHCPRPFLPPRCAEQPPEATFGHGDQPPKCVYALSTEDKHVVAEKTQISFLFRTADHRHGPPSSPAPPGTMPLFYIGETFGTGAEPDTNTFIAAQLRNGVPQVNARLGGKQIYSIDAQERVDDGKVHLLEVNREGNLIKLKVDDGKWHSVRIARSFEHPLLADQLIVGTTPNLPTDAFGRATGNASSDHRQNLKGTLQDFRVNERLVPFFQHFDDEEQSAHLFGHKLSDQNLLQGTVSDDVCGVMAAQMPCGQHDTCVNIFNNFECHCAVGWMGLRCEQRGFCGNSLADNGTAPKTTALCPEGTECQNLDGAFVCASTASLFASSLLRYTIHQFKQNVKIANFTFEIRTRTLNGHLIKLQCSNHSLIVHLKNGALQLSNGIAASKIAYADQNSSQNIADGQWHKLVIRQIAKRGNDAITLSVDGTVLHLSKVISFSLAHFGMDKLARISVGRVPEQDGFKVNRDEFERNSEMLASRSTSKSSQEDLLDHTRPLDETSVYFRPQPSDNQQGRLHQILLLPRNVLLLLFLRRPMFFFVAASILYFPAFAMGEQPVDEHIELKSGGANIVDTNNGTDDQEKVHLQRFVLATLDPFMQNVVAEKDPEEYKNASEKVKKEMRVDPLCVKEPCNETTQTTEQQPTTETLTTEQQPTTETLTTEQQPTTQQQLTKKPPTKKPPTTESETPKTEAPFADAIKNAILGSIALSLFFYWFLDVPRARANESDGTEQNNRRRRDTWHERGHRRVATEPLYTDVEQMIEWTQLEKEEWEKRKKEQNALLAAEQQDDEPVLLVGGAAKRAGTAEIVIVPAALGIRQKFEPSKSSSIRASTSSSNTTVSSTQLGVIMSNSSDQSVDLDHPRGAVSEHRQNGSTTATTMAGSAGQNSDVDEALAAMNGQLLGNRRITCSYDFDGDTRGAWHGTTSERGLALPNPQLAQLQPHPHQYDAALDNLPTTSTQMVTQQLSQMFQQPPLSVSRFPVLPVAPMQMRQAGPRRPPQNVLSRPHPMLRQNNPSPQLPQPPTQIMTPQPPPPQPPTQTMTPQPPPPQPPTQTMTPQPPPPQPLTQTMTPQPPPPQPPTQTMTPQPPPPPTPLTSTMASSQPPNNP</sequence>
<feature type="region of interest" description="Disordered" evidence="3">
    <location>
        <begin position="988"/>
        <end position="1053"/>
    </location>
</feature>
<dbReference type="SMART" id="SM00282">
    <property type="entry name" value="LamG"/>
    <property type="match status" value="2"/>
</dbReference>
<feature type="compositionally biased region" description="Pro residues" evidence="3">
    <location>
        <begin position="1238"/>
        <end position="1260"/>
    </location>
</feature>
<dbReference type="InterPro" id="IPR001881">
    <property type="entry name" value="EGF-like_Ca-bd_dom"/>
</dbReference>
<evidence type="ECO:0000259" key="4">
    <source>
        <dbReference type="PROSITE" id="PS50025"/>
    </source>
</evidence>
<comment type="caution">
    <text evidence="2">Lacks conserved residue(s) required for the propagation of feature annotation.</text>
</comment>
<dbReference type="InterPro" id="IPR013320">
    <property type="entry name" value="ConA-like_dom_sf"/>
</dbReference>
<dbReference type="PROSITE" id="PS50026">
    <property type="entry name" value="EGF_3"/>
    <property type="match status" value="2"/>
</dbReference>
<dbReference type="SUPFAM" id="SSF49899">
    <property type="entry name" value="Concanavalin A-like lectins/glucanases"/>
    <property type="match status" value="2"/>
</dbReference>
<feature type="compositionally biased region" description="Low complexity" evidence="3">
    <location>
        <begin position="1040"/>
        <end position="1052"/>
    </location>
</feature>
<feature type="compositionally biased region" description="Basic residues" evidence="3">
    <location>
        <begin position="902"/>
        <end position="911"/>
    </location>
</feature>
<evidence type="ECO:0000313" key="6">
    <source>
        <dbReference type="EMBL" id="KAL3070802.1"/>
    </source>
</evidence>
<gene>
    <name evidence="6" type="ORF">niasHS_016668</name>
</gene>
<dbReference type="InterPro" id="IPR000152">
    <property type="entry name" value="EGF-type_Asp/Asn_hydroxyl_site"/>
</dbReference>
<feature type="compositionally biased region" description="Polar residues" evidence="3">
    <location>
        <begin position="1263"/>
        <end position="1274"/>
    </location>
</feature>
<proteinExistence type="predicted"/>
<dbReference type="InterPro" id="IPR000742">
    <property type="entry name" value="EGF"/>
</dbReference>
<feature type="domain" description="EGF-like" evidence="5">
    <location>
        <begin position="150"/>
        <end position="186"/>
    </location>
</feature>
<dbReference type="Proteomes" id="UP001620645">
    <property type="component" value="Unassembled WGS sequence"/>
</dbReference>
<name>A0ABD2HZ36_HETSC</name>
<dbReference type="PROSITE" id="PS01186">
    <property type="entry name" value="EGF_2"/>
    <property type="match status" value="2"/>
</dbReference>
<dbReference type="PROSITE" id="PS50025">
    <property type="entry name" value="LAM_G_DOMAIN"/>
    <property type="match status" value="2"/>
</dbReference>
<dbReference type="InterPro" id="IPR050372">
    <property type="entry name" value="Neurexin-related_CASP"/>
</dbReference>
<evidence type="ECO:0000256" key="2">
    <source>
        <dbReference type="PROSITE-ProRule" id="PRU00076"/>
    </source>
</evidence>
<dbReference type="GO" id="GO:0016020">
    <property type="term" value="C:membrane"/>
    <property type="evidence" value="ECO:0007669"/>
    <property type="project" value="UniProtKB-SubCell"/>
</dbReference>
<feature type="region of interest" description="Disordered" evidence="3">
    <location>
        <begin position="892"/>
        <end position="911"/>
    </location>
</feature>
<feature type="compositionally biased region" description="Low complexity" evidence="3">
    <location>
        <begin position="802"/>
        <end position="853"/>
    </location>
</feature>
<dbReference type="InterPro" id="IPR001791">
    <property type="entry name" value="Laminin_G"/>
</dbReference>
<feature type="disulfide bond" evidence="2">
    <location>
        <begin position="176"/>
        <end position="185"/>
    </location>
</feature>
<feature type="domain" description="Laminin G" evidence="4">
    <location>
        <begin position="192"/>
        <end position="415"/>
    </location>
</feature>
<dbReference type="AlphaFoldDB" id="A0ABD2HZ36"/>
<dbReference type="Gene3D" id="2.60.120.200">
    <property type="match status" value="2"/>
</dbReference>
<feature type="region of interest" description="Disordered" evidence="3">
    <location>
        <begin position="799"/>
        <end position="860"/>
    </location>
</feature>
<keyword evidence="1 2" id="KW-1015">Disulfide bond</keyword>
<feature type="compositionally biased region" description="Pro residues" evidence="3">
    <location>
        <begin position="1184"/>
        <end position="1231"/>
    </location>
</feature>
<reference evidence="6 7" key="1">
    <citation type="submission" date="2024-10" db="EMBL/GenBank/DDBJ databases">
        <authorList>
            <person name="Kim D."/>
        </authorList>
    </citation>
    <scope>NUCLEOTIDE SEQUENCE [LARGE SCALE GENOMIC DNA]</scope>
    <source>
        <strain evidence="6">Taebaek</strain>
    </source>
</reference>
<accession>A0ABD2HZ36</accession>
<dbReference type="CDD" id="cd00054">
    <property type="entry name" value="EGF_CA"/>
    <property type="match status" value="2"/>
</dbReference>
<evidence type="ECO:0000313" key="7">
    <source>
        <dbReference type="Proteomes" id="UP001620645"/>
    </source>
</evidence>
<evidence type="ECO:0000259" key="5">
    <source>
        <dbReference type="PROSITE" id="PS50026"/>
    </source>
</evidence>
<dbReference type="Gene3D" id="2.10.25.10">
    <property type="entry name" value="Laminin"/>
    <property type="match status" value="2"/>
</dbReference>
<keyword evidence="2" id="KW-0245">EGF-like domain</keyword>
<evidence type="ECO:0000256" key="1">
    <source>
        <dbReference type="ARBA" id="ARBA00023157"/>
    </source>
</evidence>
<dbReference type="PANTHER" id="PTHR15036">
    <property type="entry name" value="PIKACHURIN-LIKE PROTEIN"/>
    <property type="match status" value="1"/>
</dbReference>
<dbReference type="Pfam" id="PF02210">
    <property type="entry name" value="Laminin_G_2"/>
    <property type="match status" value="2"/>
</dbReference>